<keyword evidence="2" id="KW-0732">Signal</keyword>
<dbReference type="NCBIfam" id="TIGR04183">
    <property type="entry name" value="Por_Secre_tail"/>
    <property type="match status" value="1"/>
</dbReference>
<name>A0A315ZAW4_SEDFL</name>
<comment type="caution">
    <text evidence="4">The sequence shown here is derived from an EMBL/GenBank/DDBJ whole genome shotgun (WGS) entry which is preliminary data.</text>
</comment>
<proteinExistence type="predicted"/>
<feature type="signal peptide" evidence="2">
    <location>
        <begin position="1"/>
        <end position="26"/>
    </location>
</feature>
<dbReference type="Pfam" id="PF09479">
    <property type="entry name" value="Flg_new"/>
    <property type="match status" value="3"/>
</dbReference>
<evidence type="ECO:0000313" key="4">
    <source>
        <dbReference type="EMBL" id="PWJ42193.1"/>
    </source>
</evidence>
<dbReference type="Gene3D" id="3.80.10.10">
    <property type="entry name" value="Ribonuclease Inhibitor"/>
    <property type="match status" value="1"/>
</dbReference>
<protein>
    <submittedName>
        <fullName evidence="4">Putative repeat protein (TIGR02543 family)/predicted secreted protein (Por secretion system target)</fullName>
    </submittedName>
</protein>
<evidence type="ECO:0000313" key="5">
    <source>
        <dbReference type="Proteomes" id="UP000245535"/>
    </source>
</evidence>
<dbReference type="EMBL" id="QGDO01000003">
    <property type="protein sequence ID" value="PWJ42193.1"/>
    <property type="molecule type" value="Genomic_DNA"/>
</dbReference>
<dbReference type="PROSITE" id="PS50093">
    <property type="entry name" value="PKD"/>
    <property type="match status" value="1"/>
</dbReference>
<feature type="chain" id="PRO_5016377012" evidence="2">
    <location>
        <begin position="27"/>
        <end position="1390"/>
    </location>
</feature>
<reference evidence="4 5" key="1">
    <citation type="submission" date="2018-03" db="EMBL/GenBank/DDBJ databases">
        <title>Genomic Encyclopedia of Archaeal and Bacterial Type Strains, Phase II (KMG-II): from individual species to whole genera.</title>
        <authorList>
            <person name="Goeker M."/>
        </authorList>
    </citation>
    <scope>NUCLEOTIDE SEQUENCE [LARGE SCALE GENOMIC DNA]</scope>
    <source>
        <strain evidence="4 5">DSM 28229</strain>
    </source>
</reference>
<dbReference type="InterPro" id="IPR000601">
    <property type="entry name" value="PKD_dom"/>
</dbReference>
<dbReference type="NCBIfam" id="TIGR02543">
    <property type="entry name" value="List_Bact_rpt"/>
    <property type="match status" value="1"/>
</dbReference>
<dbReference type="RefSeq" id="WP_109618929.1">
    <property type="nucleotide sequence ID" value="NZ_QGDO01000003.1"/>
</dbReference>
<gene>
    <name evidence="4" type="ORF">BC781_103444</name>
</gene>
<dbReference type="Gene3D" id="2.60.40.4270">
    <property type="entry name" value="Listeria-Bacteroides repeat domain"/>
    <property type="match status" value="3"/>
</dbReference>
<dbReference type="GO" id="GO:0030313">
    <property type="term" value="C:cell envelope"/>
    <property type="evidence" value="ECO:0007669"/>
    <property type="project" value="UniProtKB-SubCell"/>
</dbReference>
<dbReference type="InterPro" id="IPR044060">
    <property type="entry name" value="Bacterial_rp_domain"/>
</dbReference>
<dbReference type="Pfam" id="PF03382">
    <property type="entry name" value="DUF285"/>
    <property type="match status" value="2"/>
</dbReference>
<dbReference type="NCBIfam" id="TIGR02167">
    <property type="entry name" value="Liste_lipo_26"/>
    <property type="match status" value="7"/>
</dbReference>
<dbReference type="Proteomes" id="UP000245535">
    <property type="component" value="Unassembled WGS sequence"/>
</dbReference>
<dbReference type="InterPro" id="IPR013378">
    <property type="entry name" value="InlB-like_B-rpt"/>
</dbReference>
<dbReference type="InterPro" id="IPR032675">
    <property type="entry name" value="LRR_dom_sf"/>
</dbReference>
<evidence type="ECO:0000256" key="2">
    <source>
        <dbReference type="SAM" id="SignalP"/>
    </source>
</evidence>
<dbReference type="Pfam" id="PF18998">
    <property type="entry name" value="Flg_new_2"/>
    <property type="match status" value="3"/>
</dbReference>
<dbReference type="OrthoDB" id="1525027at2"/>
<dbReference type="SUPFAM" id="SSF49299">
    <property type="entry name" value="PKD domain"/>
    <property type="match status" value="1"/>
</dbReference>
<accession>A0A315ZAW4</accession>
<dbReference type="InterPro" id="IPR005046">
    <property type="entry name" value="DUF285"/>
</dbReference>
<sequence>MKNFYLTSSLSLSLFFSLLFTSNLWAQDRPFIVTVEIPENSKDFYIKIAGETNGSGASDYTIDWGDGIVSAGGSMTERHESHIYAAPGTYTVSVSGFMPNLTFMKFQYASPNSNEAKNAAKVKTLEQWGDNTWYSTGFMLGHTKNMVCNYTDSPDLSNVISMIWMFGFSAFNGTVVDWDVSNVEDLSFVFHETRSFNGDLSSWDVSNVTNMSWIFYGAESFNGDLSSWDVSSVVYMISMFYRANSFEGDLSTWDVSSATDMSSMFYNVNNFTSDLSSWDVSSVTDMSSMFYNVNNFTSDLSSWDVSSVTNMSSMFYNVNNFTSDLSSWDVSSVTNMSSMFYNVNNFTSDLSSWDVSSVTDMSSMFYNVNNFTSDLSSWNVSSVTDMSSMFYEVNLGFINYEKLLIAWAEQDVVHNVNFWGGNNFCNQKSIAARQKLIIEKGWSISDKGIKCPGPVSFNALGGTPNIIDDQTPNDDHQVVPPSEAPTKDGLYAKWYTSEDEGVTFGDAWDFNDVVISEMTLYAQYYEGGTITYELSGGENNPKNPLAYTVHDEIVFSTPSKLGYSFLGWYDNADFEGEPIETVELGSRGNVSLWAQWEIEEYTITYSLNGGDNSASNPSIYTVLDEVTLEEPTKLGYAFLGWYDNQYFTGEPLTDLIGIARDINLWAKWEFGVKPQGEGTEANPYQISNLGELRWLSVGLENGLTEEERWQGDNAFYVLTANIDATETAEWRNGKGFAPIGSYFSYLFDGSFDGQGYTISNLYISNESENDQGLFGGIFGAEIKNLRLENLQIKGNDAVGAIGYAAQSTITGIHVSGTIEGNERVGGIVGSLTNTTIGQSSSDVEITASKEVGGLVGYATTVFGAGGLDAKINYSFAVGEINGTSHLGGILGYGATSVEISNTFSTLDISGASEVGGIAGENNGGYTEKSYAIGAISASGSSVGGVIGVNSTGLWVEKSYWDKETTGVTTSAGLNDSNGLKTSEFNQQNKFSSWDFTNDWVITKLRYDEAPRPYFRWQTIEVTATTDGNGVIEGDALFVEVGSSPIFTVVPNEGYNVSTVTVDEQEITLDDNSSFTIEEVTEAATIHATFELKTFDITVTQADNGVISPSTATVDYDSSQVFTITPNEGYEITDVQVDGESVGIVSEYTFENVSEEHTITASYALKTFDITVTQGENGMISPSTTTVNYGSNQTFVITADDNYEIADVLVDGESVGLVSEYTFENVTEVHAITASFIIKSFKISVLQSEGGEISPESTIVNYGKELSFTITPDYGYNIANVYVDGEGVGAIESYTFENVTEEHEIRAEFSRITSVEIELGEISFYPNPSSHWIELSGIETNSNLLIVNSIGVSVASYNIKTSKQKISIVELPTGVYFLKLDGKLIGKLVKE</sequence>
<organism evidence="4 5">
    <name type="scientific">Sediminitomix flava</name>
    <dbReference type="NCBI Taxonomy" id="379075"/>
    <lineage>
        <taxon>Bacteria</taxon>
        <taxon>Pseudomonadati</taxon>
        <taxon>Bacteroidota</taxon>
        <taxon>Cytophagia</taxon>
        <taxon>Cytophagales</taxon>
        <taxon>Flammeovirgaceae</taxon>
        <taxon>Sediminitomix</taxon>
    </lineage>
</organism>
<dbReference type="InterPro" id="IPR026444">
    <property type="entry name" value="Secre_tail"/>
</dbReference>
<evidence type="ECO:0000256" key="1">
    <source>
        <dbReference type="ARBA" id="ARBA00004196"/>
    </source>
</evidence>
<dbReference type="Gene3D" id="2.160.20.110">
    <property type="match status" value="1"/>
</dbReference>
<dbReference type="InterPro" id="IPR035986">
    <property type="entry name" value="PKD_dom_sf"/>
</dbReference>
<evidence type="ECO:0000259" key="3">
    <source>
        <dbReference type="PROSITE" id="PS50093"/>
    </source>
</evidence>
<feature type="domain" description="PKD" evidence="3">
    <location>
        <begin position="46"/>
        <end position="95"/>
    </location>
</feature>
<comment type="subcellular location">
    <subcellularLocation>
        <location evidence="1">Cell envelope</location>
    </subcellularLocation>
</comment>
<dbReference type="Pfam" id="PF18962">
    <property type="entry name" value="Por_Secre_tail"/>
    <property type="match status" value="1"/>
</dbReference>
<keyword evidence="5" id="KW-1185">Reference proteome</keyword>
<dbReference type="InterPro" id="IPR042229">
    <property type="entry name" value="Listeria/Bacterioides_rpt_sf"/>
</dbReference>
<dbReference type="InterPro" id="IPR011889">
    <property type="entry name" value="Liste_lipo_26"/>
</dbReference>